<keyword evidence="6 7" id="KW-0998">Cell outer membrane</keyword>
<dbReference type="RefSeq" id="WP_133261117.1">
    <property type="nucleotide sequence ID" value="NZ_SJCY01000001.1"/>
</dbReference>
<dbReference type="GO" id="GO:0009279">
    <property type="term" value="C:cell outer membrane"/>
    <property type="evidence" value="ECO:0007669"/>
    <property type="project" value="UniProtKB-SubCell"/>
</dbReference>
<dbReference type="InterPro" id="IPR023996">
    <property type="entry name" value="TonB-dep_OMP_SusC/RagA"/>
</dbReference>
<dbReference type="InterPro" id="IPR036942">
    <property type="entry name" value="Beta-barrel_TonB_sf"/>
</dbReference>
<protein>
    <submittedName>
        <fullName evidence="10">SusC/RagA family TonB-linked outer membrane protein</fullName>
    </submittedName>
</protein>
<comment type="subcellular location">
    <subcellularLocation>
        <location evidence="1 7">Cell outer membrane</location>
        <topology evidence="1 7">Multi-pass membrane protein</topology>
    </subcellularLocation>
</comment>
<dbReference type="SUPFAM" id="SSF56935">
    <property type="entry name" value="Porins"/>
    <property type="match status" value="1"/>
</dbReference>
<evidence type="ECO:0000256" key="7">
    <source>
        <dbReference type="PROSITE-ProRule" id="PRU01360"/>
    </source>
</evidence>
<evidence type="ECO:0000256" key="3">
    <source>
        <dbReference type="ARBA" id="ARBA00022452"/>
    </source>
</evidence>
<evidence type="ECO:0000313" key="10">
    <source>
        <dbReference type="EMBL" id="TDG38022.1"/>
    </source>
</evidence>
<keyword evidence="4 7" id="KW-0812">Transmembrane</keyword>
<dbReference type="NCBIfam" id="TIGR04057">
    <property type="entry name" value="SusC_RagA_signa"/>
    <property type="match status" value="1"/>
</dbReference>
<dbReference type="Pfam" id="PF13715">
    <property type="entry name" value="CarbopepD_reg_2"/>
    <property type="match status" value="1"/>
</dbReference>
<dbReference type="EMBL" id="SJCY01000001">
    <property type="protein sequence ID" value="TDG38022.1"/>
    <property type="molecule type" value="Genomic_DNA"/>
</dbReference>
<evidence type="ECO:0000256" key="6">
    <source>
        <dbReference type="ARBA" id="ARBA00023237"/>
    </source>
</evidence>
<feature type="domain" description="TonB-dependent receptor plug" evidence="9">
    <location>
        <begin position="215"/>
        <end position="338"/>
    </location>
</feature>
<proteinExistence type="inferred from homology"/>
<feature type="chain" id="PRO_5020269849" evidence="8">
    <location>
        <begin position="33"/>
        <end position="1214"/>
    </location>
</feature>
<dbReference type="Gene3D" id="2.170.130.10">
    <property type="entry name" value="TonB-dependent receptor, plug domain"/>
    <property type="match status" value="1"/>
</dbReference>
<evidence type="ECO:0000256" key="2">
    <source>
        <dbReference type="ARBA" id="ARBA00022448"/>
    </source>
</evidence>
<dbReference type="Proteomes" id="UP000295668">
    <property type="component" value="Unassembled WGS sequence"/>
</dbReference>
<dbReference type="InterPro" id="IPR008969">
    <property type="entry name" value="CarboxyPept-like_regulatory"/>
</dbReference>
<feature type="signal peptide" evidence="8">
    <location>
        <begin position="1"/>
        <end position="32"/>
    </location>
</feature>
<keyword evidence="2 7" id="KW-0813">Transport</keyword>
<evidence type="ECO:0000259" key="9">
    <source>
        <dbReference type="Pfam" id="PF07715"/>
    </source>
</evidence>
<dbReference type="AlphaFoldDB" id="A0A4R5MQ96"/>
<evidence type="ECO:0000256" key="8">
    <source>
        <dbReference type="SAM" id="SignalP"/>
    </source>
</evidence>
<keyword evidence="8" id="KW-0732">Signal</keyword>
<dbReference type="Gene3D" id="2.60.40.1120">
    <property type="entry name" value="Carboxypeptidase-like, regulatory domain"/>
    <property type="match status" value="1"/>
</dbReference>
<dbReference type="InterPro" id="IPR037066">
    <property type="entry name" value="Plug_dom_sf"/>
</dbReference>
<keyword evidence="3 7" id="KW-1134">Transmembrane beta strand</keyword>
<name>A0A4R5MQ96_9SPHI</name>
<keyword evidence="11" id="KW-1185">Reference proteome</keyword>
<dbReference type="NCBIfam" id="TIGR04056">
    <property type="entry name" value="OMP_RagA_SusC"/>
    <property type="match status" value="1"/>
</dbReference>
<reference evidence="10 11" key="1">
    <citation type="submission" date="2019-02" db="EMBL/GenBank/DDBJ databases">
        <title>Pedobacter sp. nov., a novel speices isolated from soil of pinguins habitat in Antarcitica.</title>
        <authorList>
            <person name="He R.-H."/>
        </authorList>
    </citation>
    <scope>NUCLEOTIDE SEQUENCE [LARGE SCALE GENOMIC DNA]</scope>
    <source>
        <strain evidence="10 11">E01020</strain>
    </source>
</reference>
<evidence type="ECO:0000313" key="11">
    <source>
        <dbReference type="Proteomes" id="UP000295668"/>
    </source>
</evidence>
<dbReference type="OrthoDB" id="9768177at2"/>
<comment type="caution">
    <text evidence="10">The sequence shown here is derived from an EMBL/GenBank/DDBJ whole genome shotgun (WGS) entry which is preliminary data.</text>
</comment>
<sequence length="1214" mass="134187">MEKNYYKRRVKTGFCRMALIFLAVFSVFLAKAEGRQAKSENERLDNYLKKIEIAYKVSFVYDANEIKKNTILVVPEKLSSITESLDQLKQKNIGYQLVGKQVILKLQQPLKASISKDIVVKGRIKDKKDGSTLPGVSVMEKGTNNAVSTNAQGDFTIKVKEGATIIVRSVGYKTQEVVVNGRTFIEVSISEDTNQLNEVNVVSTGYQTLDRKLFTGASSLVKAEDSQRAGVPDVSRMLEGQVAGVSVQNVSGTFGAAPKIRVRGATSISGDNKPLFVVDGIVLEDVVNISNDALSTGDPNTLVGSSLAGLNPNDIESFTVLKDAAATAMYGARAMNGVIVITSKKGRQSDGRPTINYTTNLTTYAKPNYSQFDILNSADQLNLDLELLDKGYFGQASTKGSNVGLFGKMYDAIYNYNPTTNSYELKNDGTSRLNFLNRYANANTNWFDVLYKNSLQQEHSLSLSSGTEKFQTYASTSYLHDSGQTLGNSVNRYTGNFRANLKLSDKLSGEFLVNGSIRDQKAPGAQNSATDALYGTVSRSFDINPYSYALNTSRAITPYNSDGSLEYFTRSYAPFNIINEIANNYISIGQIDLKVQGGIKYKIIPSLTYSIDGSYRYVKTQRQATITENANAAQAFRAGANDPTVQGNNPFLFQDPDQLDATVKVTLPSGGFYNINDDNLKNFYFRQNLEYNKTFNEDHKVNFFGSMETRYIDRQYSNFDGVGYQYGNGGIVNADYNYFKKGQIGNAPYFGMGFGSERFAAFALRGAYAYKDKYSFNATTRYDGSNLLGASTAARWLPTWNVSGAWNVDQESFWPKNNILSSARIRATYGLVANLGNASNAAALYYSELSKRPYSIDKETQTYISSLANTELTWEKLKEANLGIDLSFIKDRLNLTVDLYQRNIYDLIGQIKTSGIGGQYTKTANYGKMKAKGLEFTLAGNAISSTDFKWRTQFNFAFNKNKITELENSSNVFNLIDDNGGPVVGNAQAGLYSLQFAGLDHNYGYPYFIDTNGKRNTFINLQATDIAYLKYEGPIDPTFTGGFYNSFKYKQFVLSGLFTFAAGNYVRLGQSSSAEYTDFTAMSKNLSNRWEKPGDENFTSVPAILDLYTSSLVKDADGNTVNAKYAYNSYNFSTENVAKGDYIKLKQISLGYEVPQSIAKKLKMSSASLSVVANNLVTIYSDKRLNGQDPEFFSNGGVALPVPQQFTLSLKVGF</sequence>
<dbReference type="InterPro" id="IPR023997">
    <property type="entry name" value="TonB-dep_OMP_SusC/RagA_CS"/>
</dbReference>
<evidence type="ECO:0000256" key="4">
    <source>
        <dbReference type="ARBA" id="ARBA00022692"/>
    </source>
</evidence>
<evidence type="ECO:0000256" key="1">
    <source>
        <dbReference type="ARBA" id="ARBA00004571"/>
    </source>
</evidence>
<comment type="similarity">
    <text evidence="7">Belongs to the TonB-dependent receptor family.</text>
</comment>
<accession>A0A4R5MQ96</accession>
<dbReference type="SUPFAM" id="SSF49464">
    <property type="entry name" value="Carboxypeptidase regulatory domain-like"/>
    <property type="match status" value="1"/>
</dbReference>
<dbReference type="Gene3D" id="2.40.170.20">
    <property type="entry name" value="TonB-dependent receptor, beta-barrel domain"/>
    <property type="match status" value="1"/>
</dbReference>
<gene>
    <name evidence="10" type="ORF">EZJ43_02720</name>
</gene>
<dbReference type="InterPro" id="IPR012910">
    <property type="entry name" value="Plug_dom"/>
</dbReference>
<dbReference type="InterPro" id="IPR039426">
    <property type="entry name" value="TonB-dep_rcpt-like"/>
</dbReference>
<organism evidence="10 11">
    <name type="scientific">Pedobacter changchengzhani</name>
    <dbReference type="NCBI Taxonomy" id="2529274"/>
    <lineage>
        <taxon>Bacteria</taxon>
        <taxon>Pseudomonadati</taxon>
        <taxon>Bacteroidota</taxon>
        <taxon>Sphingobacteriia</taxon>
        <taxon>Sphingobacteriales</taxon>
        <taxon>Sphingobacteriaceae</taxon>
        <taxon>Pedobacter</taxon>
    </lineage>
</organism>
<dbReference type="PROSITE" id="PS52016">
    <property type="entry name" value="TONB_DEPENDENT_REC_3"/>
    <property type="match status" value="1"/>
</dbReference>
<keyword evidence="5 7" id="KW-0472">Membrane</keyword>
<dbReference type="Pfam" id="PF07715">
    <property type="entry name" value="Plug"/>
    <property type="match status" value="1"/>
</dbReference>
<evidence type="ECO:0000256" key="5">
    <source>
        <dbReference type="ARBA" id="ARBA00023136"/>
    </source>
</evidence>